<sequence length="348" mass="33241">MTGPGIVDIAVGVAVLVAAAVALAVRDRLTSVVTFILLGGLLALLWTAVRAPDVALAEAAIGTGVTGALLVDAVADRRSTQARSGRGRGRLVAWAAAATGGAGLVVALVAGVLAADGSGDAAPLTGAVNEAMSSAAVGHDITAVLLDFRAYDTLLEVAVILVAVVGAYALASAVPPGAAAGHAADSSAGHAVGSSAGSSAGSAAGSAARGSTPPAATLVDFLRVASPVLLLLAAWLLFAGAYQPGGAFQGGAMLAGAAILAAGAGAAPALLEGVAGRVAVTVGPLAFLAAGGAGALLAGHWLHMPPGIEAPATVAVETALAVSIGAGLATLFLTVRRRPRQIIGGDPA</sequence>
<feature type="transmembrane region" description="Helical" evidence="7">
    <location>
        <begin position="91"/>
        <end position="115"/>
    </location>
</feature>
<accession>A0ABP4V010</accession>
<evidence type="ECO:0000259" key="9">
    <source>
        <dbReference type="Pfam" id="PF13244"/>
    </source>
</evidence>
<dbReference type="PANTHER" id="PTHR33932">
    <property type="entry name" value="NA(+)/H(+) ANTIPORTER SUBUNIT B"/>
    <property type="match status" value="1"/>
</dbReference>
<evidence type="ECO:0000313" key="11">
    <source>
        <dbReference type="Proteomes" id="UP001500383"/>
    </source>
</evidence>
<keyword evidence="6 7" id="KW-0472">Membrane</keyword>
<dbReference type="PANTHER" id="PTHR33932:SF4">
    <property type="entry name" value="NA(+)_H(+) ANTIPORTER SUBUNIT B"/>
    <property type="match status" value="1"/>
</dbReference>
<feature type="transmembrane region" description="Helical" evidence="7">
    <location>
        <begin position="278"/>
        <end position="302"/>
    </location>
</feature>
<dbReference type="Pfam" id="PF04039">
    <property type="entry name" value="MnhB"/>
    <property type="match status" value="1"/>
</dbReference>
<gene>
    <name evidence="10" type="ORF">GCM10009831_24020</name>
</gene>
<evidence type="ECO:0000256" key="4">
    <source>
        <dbReference type="ARBA" id="ARBA00022692"/>
    </source>
</evidence>
<feature type="domain" description="Na+/H+ antiporter MnhB subunit-related protein" evidence="8">
    <location>
        <begin position="222"/>
        <end position="329"/>
    </location>
</feature>
<organism evidence="10 11">
    <name type="scientific">Dietzia cercidiphylli</name>
    <dbReference type="NCBI Taxonomy" id="498199"/>
    <lineage>
        <taxon>Bacteria</taxon>
        <taxon>Bacillati</taxon>
        <taxon>Actinomycetota</taxon>
        <taxon>Actinomycetes</taxon>
        <taxon>Mycobacteriales</taxon>
        <taxon>Dietziaceae</taxon>
        <taxon>Dietzia</taxon>
    </lineage>
</organism>
<feature type="transmembrane region" description="Helical" evidence="7">
    <location>
        <begin position="55"/>
        <end position="75"/>
    </location>
</feature>
<feature type="transmembrane region" description="Helical" evidence="7">
    <location>
        <begin position="153"/>
        <end position="171"/>
    </location>
</feature>
<feature type="domain" description="MrpA C-terminal/MbhD" evidence="9">
    <location>
        <begin position="14"/>
        <end position="74"/>
    </location>
</feature>
<feature type="transmembrane region" description="Helical" evidence="7">
    <location>
        <begin position="32"/>
        <end position="49"/>
    </location>
</feature>
<evidence type="ECO:0000259" key="8">
    <source>
        <dbReference type="Pfam" id="PF04039"/>
    </source>
</evidence>
<proteinExistence type="inferred from homology"/>
<keyword evidence="4 7" id="KW-0812">Transmembrane</keyword>
<dbReference type="InterPro" id="IPR050622">
    <property type="entry name" value="CPA3_antiporter_subunitB"/>
</dbReference>
<protein>
    <submittedName>
        <fullName evidence="10">MnhB domain-containing protein</fullName>
    </submittedName>
</protein>
<evidence type="ECO:0000256" key="6">
    <source>
        <dbReference type="ARBA" id="ARBA00023136"/>
    </source>
</evidence>
<dbReference type="EMBL" id="BAAAQG010000011">
    <property type="protein sequence ID" value="GAA1713556.1"/>
    <property type="molecule type" value="Genomic_DNA"/>
</dbReference>
<feature type="transmembrane region" description="Helical" evidence="7">
    <location>
        <begin position="6"/>
        <end position="25"/>
    </location>
</feature>
<keyword evidence="5 7" id="KW-1133">Transmembrane helix</keyword>
<evidence type="ECO:0000256" key="7">
    <source>
        <dbReference type="SAM" id="Phobius"/>
    </source>
</evidence>
<dbReference type="InterPro" id="IPR025383">
    <property type="entry name" value="MrpA_C/MbhD"/>
</dbReference>
<dbReference type="RefSeq" id="WP_179524395.1">
    <property type="nucleotide sequence ID" value="NZ_BAAAQG010000011.1"/>
</dbReference>
<dbReference type="InterPro" id="IPR007182">
    <property type="entry name" value="MnhB"/>
</dbReference>
<feature type="transmembrane region" description="Helical" evidence="7">
    <location>
        <begin position="248"/>
        <end position="271"/>
    </location>
</feature>
<evidence type="ECO:0000313" key="10">
    <source>
        <dbReference type="EMBL" id="GAA1713556.1"/>
    </source>
</evidence>
<feature type="transmembrane region" description="Helical" evidence="7">
    <location>
        <begin position="221"/>
        <end position="242"/>
    </location>
</feature>
<comment type="caution">
    <text evidence="10">The sequence shown here is derived from an EMBL/GenBank/DDBJ whole genome shotgun (WGS) entry which is preliminary data.</text>
</comment>
<evidence type="ECO:0000256" key="5">
    <source>
        <dbReference type="ARBA" id="ARBA00022989"/>
    </source>
</evidence>
<evidence type="ECO:0000256" key="1">
    <source>
        <dbReference type="ARBA" id="ARBA00004651"/>
    </source>
</evidence>
<reference evidence="11" key="1">
    <citation type="journal article" date="2019" name="Int. J. Syst. Evol. Microbiol.">
        <title>The Global Catalogue of Microorganisms (GCM) 10K type strain sequencing project: providing services to taxonomists for standard genome sequencing and annotation.</title>
        <authorList>
            <consortium name="The Broad Institute Genomics Platform"/>
            <consortium name="The Broad Institute Genome Sequencing Center for Infectious Disease"/>
            <person name="Wu L."/>
            <person name="Ma J."/>
        </authorList>
    </citation>
    <scope>NUCLEOTIDE SEQUENCE [LARGE SCALE GENOMIC DNA]</scope>
    <source>
        <strain evidence="11">JCM 16002</strain>
    </source>
</reference>
<comment type="subcellular location">
    <subcellularLocation>
        <location evidence="1">Cell membrane</location>
        <topology evidence="1">Multi-pass membrane protein</topology>
    </subcellularLocation>
</comment>
<dbReference type="Pfam" id="PF13244">
    <property type="entry name" value="MbhD"/>
    <property type="match status" value="1"/>
</dbReference>
<name>A0ABP4V010_9ACTN</name>
<dbReference type="Proteomes" id="UP001500383">
    <property type="component" value="Unassembled WGS sequence"/>
</dbReference>
<feature type="transmembrane region" description="Helical" evidence="7">
    <location>
        <begin position="314"/>
        <end position="335"/>
    </location>
</feature>
<evidence type="ECO:0000256" key="2">
    <source>
        <dbReference type="ARBA" id="ARBA00009425"/>
    </source>
</evidence>
<keyword evidence="3" id="KW-1003">Cell membrane</keyword>
<keyword evidence="11" id="KW-1185">Reference proteome</keyword>
<comment type="similarity">
    <text evidence="2">Belongs to the CPA3 antiporters (TC 2.A.63) subunit B family.</text>
</comment>
<evidence type="ECO:0000256" key="3">
    <source>
        <dbReference type="ARBA" id="ARBA00022475"/>
    </source>
</evidence>